<dbReference type="GeneID" id="7828890"/>
<keyword evidence="1 2" id="KW-0812">Transmembrane</keyword>
<dbReference type="EMBL" id="GG662719">
    <property type="protein sequence ID" value="EAR93853.2"/>
    <property type="molecule type" value="Genomic_DNA"/>
</dbReference>
<proteinExistence type="predicted"/>
<accession>I7MIM6</accession>
<reference evidence="3" key="1">
    <citation type="journal article" date="2006" name="PLoS Biol.">
        <title>Macronuclear genome sequence of the ciliate Tetrahymena thermophila, a model eukaryote.</title>
        <authorList>
            <person name="Eisen J.A."/>
            <person name="Coyne R.S."/>
            <person name="Wu M."/>
            <person name="Wu D."/>
            <person name="Thiagarajan M."/>
            <person name="Wortman J.R."/>
            <person name="Badger J.H."/>
            <person name="Ren Q."/>
            <person name="Amedeo P."/>
            <person name="Jones K.M."/>
            <person name="Tallon L.J."/>
            <person name="Delcher A.L."/>
            <person name="Salzberg S.L."/>
            <person name="Silva J.C."/>
            <person name="Haas B.J."/>
            <person name="Majoros W.H."/>
            <person name="Farzad M."/>
            <person name="Carlton J.M."/>
            <person name="Smith R.K. Jr."/>
            <person name="Garg J."/>
            <person name="Pearlman R.E."/>
            <person name="Karrer K.M."/>
            <person name="Sun L."/>
            <person name="Manning G."/>
            <person name="Elde N.C."/>
            <person name="Turkewitz A.P."/>
            <person name="Asai D.J."/>
            <person name="Wilkes D.E."/>
            <person name="Wang Y."/>
            <person name="Cai H."/>
            <person name="Collins K."/>
            <person name="Stewart B.A."/>
            <person name="Lee S.R."/>
            <person name="Wilamowska K."/>
            <person name="Weinberg Z."/>
            <person name="Ruzzo W.L."/>
            <person name="Wloga D."/>
            <person name="Gaertig J."/>
            <person name="Frankel J."/>
            <person name="Tsao C.-C."/>
            <person name="Gorovsky M.A."/>
            <person name="Keeling P.J."/>
            <person name="Waller R.F."/>
            <person name="Patron N.J."/>
            <person name="Cherry J.M."/>
            <person name="Stover N.A."/>
            <person name="Krieger C.J."/>
            <person name="del Toro C."/>
            <person name="Ryder H.F."/>
            <person name="Williamson S.C."/>
            <person name="Barbeau R.A."/>
            <person name="Hamilton E.P."/>
            <person name="Orias E."/>
        </authorList>
    </citation>
    <scope>NUCLEOTIDE SEQUENCE [LARGE SCALE GENOMIC DNA]</scope>
    <source>
        <strain evidence="3">SB210</strain>
    </source>
</reference>
<keyword evidence="1" id="KW-0472">Membrane</keyword>
<keyword evidence="1" id="KW-1133">Transmembrane helix</keyword>
<evidence type="ECO:0000313" key="2">
    <source>
        <dbReference type="EMBL" id="EAR93853.2"/>
    </source>
</evidence>
<gene>
    <name evidence="2" type="ORF">TTHERM_00404230</name>
</gene>
<evidence type="ECO:0000256" key="1">
    <source>
        <dbReference type="SAM" id="Phobius"/>
    </source>
</evidence>
<name>I7MIM6_TETTS</name>
<keyword evidence="3" id="KW-1185">Reference proteome</keyword>
<feature type="transmembrane region" description="Helical" evidence="1">
    <location>
        <begin position="87"/>
        <end position="105"/>
    </location>
</feature>
<dbReference type="AlphaFoldDB" id="I7MIM6"/>
<protein>
    <submittedName>
        <fullName evidence="2">Transmembrane protein, putative</fullName>
    </submittedName>
</protein>
<feature type="transmembrane region" description="Helical" evidence="1">
    <location>
        <begin position="62"/>
        <end position="81"/>
    </location>
</feature>
<dbReference type="RefSeq" id="XP_001014098.2">
    <property type="nucleotide sequence ID" value="XM_001014098.3"/>
</dbReference>
<feature type="transmembrane region" description="Helical" evidence="1">
    <location>
        <begin position="162"/>
        <end position="180"/>
    </location>
</feature>
<feature type="transmembrane region" description="Helical" evidence="1">
    <location>
        <begin position="36"/>
        <end position="55"/>
    </location>
</feature>
<dbReference type="KEGG" id="tet:TTHERM_00404230"/>
<dbReference type="InParanoid" id="I7MIM6"/>
<evidence type="ECO:0000313" key="3">
    <source>
        <dbReference type="Proteomes" id="UP000009168"/>
    </source>
</evidence>
<sequence>MFKPNFLVLSRIFIILVGMIKAGYSFMLMSNYTNTLFYKYTGTFFAGYILTLSFYKLISRNLILLFAEFLYILMMIIIPFSSNDFRIYGYLFSGGFCFLLYPFYFNENLLKCDQRKSTILSWIFMGLGAIYFFWLTYHYQPKYNFDTNVWTILNILSQSDEITPYVFGSFSVLNILLIIFQKGKETISFYRLKQDKEKIVELSSFLYKKTYIDKIEQEFNIDDVESTNSLLLYDNNNQNEINKKENGGISQYLFDQ</sequence>
<feature type="transmembrane region" description="Helical" evidence="1">
    <location>
        <begin position="117"/>
        <end position="137"/>
    </location>
</feature>
<organism evidence="2 3">
    <name type="scientific">Tetrahymena thermophila (strain SB210)</name>
    <dbReference type="NCBI Taxonomy" id="312017"/>
    <lineage>
        <taxon>Eukaryota</taxon>
        <taxon>Sar</taxon>
        <taxon>Alveolata</taxon>
        <taxon>Ciliophora</taxon>
        <taxon>Intramacronucleata</taxon>
        <taxon>Oligohymenophorea</taxon>
        <taxon>Hymenostomatida</taxon>
        <taxon>Tetrahymenina</taxon>
        <taxon>Tetrahymenidae</taxon>
        <taxon>Tetrahymena</taxon>
    </lineage>
</organism>
<dbReference type="Proteomes" id="UP000009168">
    <property type="component" value="Unassembled WGS sequence"/>
</dbReference>
<feature type="transmembrane region" description="Helical" evidence="1">
    <location>
        <begin position="12"/>
        <end position="30"/>
    </location>
</feature>